<keyword evidence="1" id="KW-0732">Signal</keyword>
<feature type="signal peptide" evidence="1">
    <location>
        <begin position="1"/>
        <end position="16"/>
    </location>
</feature>
<proteinExistence type="evidence at transcript level"/>
<feature type="non-terminal residue" evidence="2">
    <location>
        <position position="142"/>
    </location>
</feature>
<name>A0A1E1XTZ0_AMBSC</name>
<reference evidence="2" key="2">
    <citation type="journal article" date="2017" name="Front. Cell. Infect. Microbiol.">
        <title>Analysis of the Salivary Gland Transcriptome of Unfed and Partially Fed Amblyomma sculptum Ticks and Descriptive Proteome of the Saliva.</title>
        <authorList>
            <person name="Esteves E."/>
            <person name="Maruyama S.R."/>
            <person name="Kawahara R."/>
            <person name="Fujita A."/>
            <person name="Martins L.A."/>
            <person name="Righi A.A."/>
            <person name="Costa F.B."/>
            <person name="Palmisano G."/>
            <person name="Labruna M.B."/>
            <person name="Sa-Nunes A."/>
            <person name="Ribeiro J.M.C."/>
            <person name="Fogaca A.C."/>
        </authorList>
    </citation>
    <scope>NUCLEOTIDE SEQUENCE</scope>
</reference>
<feature type="chain" id="PRO_5009116291" evidence="1">
    <location>
        <begin position="17"/>
        <end position="142"/>
    </location>
</feature>
<sequence>MAQMLTYCFFLSVCFSFNSVVFLQQQCCLFCLVVDVGWSVQFSTQRTCCVRMSALYQSCIYFYLSGLICCFINKTWQMSIRLTSCVPFSSWAFFVCTALSEIDHCIIVVFMIESWLLSDCSDHSLCTVIHSNSVLVKNIAKF</sequence>
<organism evidence="2">
    <name type="scientific">Amblyomma sculptum</name>
    <name type="common">Tick</name>
    <dbReference type="NCBI Taxonomy" id="1581419"/>
    <lineage>
        <taxon>Eukaryota</taxon>
        <taxon>Metazoa</taxon>
        <taxon>Ecdysozoa</taxon>
        <taxon>Arthropoda</taxon>
        <taxon>Chelicerata</taxon>
        <taxon>Arachnida</taxon>
        <taxon>Acari</taxon>
        <taxon>Parasitiformes</taxon>
        <taxon>Ixodida</taxon>
        <taxon>Ixodoidea</taxon>
        <taxon>Ixodidae</taxon>
        <taxon>Amblyomminae</taxon>
        <taxon>Amblyomma</taxon>
    </lineage>
</organism>
<accession>A0A1E1XTZ0</accession>
<protein>
    <submittedName>
        <fullName evidence="2">Putative secreted protein</fullName>
    </submittedName>
</protein>
<evidence type="ECO:0000256" key="1">
    <source>
        <dbReference type="SAM" id="SignalP"/>
    </source>
</evidence>
<evidence type="ECO:0000313" key="2">
    <source>
        <dbReference type="EMBL" id="JAU02587.1"/>
    </source>
</evidence>
<dbReference type="AlphaFoldDB" id="A0A1E1XTZ0"/>
<dbReference type="EMBL" id="GFAA01000848">
    <property type="protein sequence ID" value="JAU02587.1"/>
    <property type="molecule type" value="mRNA"/>
</dbReference>
<reference evidence="2" key="1">
    <citation type="submission" date="2016-09" db="EMBL/GenBank/DDBJ databases">
        <authorList>
            <person name="Capua I."/>
            <person name="De Benedictis P."/>
            <person name="Joannis T."/>
            <person name="Lombin L.H."/>
            <person name="Cattoli G."/>
        </authorList>
    </citation>
    <scope>NUCLEOTIDE SEQUENCE</scope>
</reference>